<evidence type="ECO:0000313" key="1">
    <source>
        <dbReference type="EMBL" id="TNN84119.1"/>
    </source>
</evidence>
<comment type="caution">
    <text evidence="1">The sequence shown here is derived from an EMBL/GenBank/DDBJ whole genome shotgun (WGS) entry which is preliminary data.</text>
</comment>
<protein>
    <submittedName>
        <fullName evidence="1">Uncharacterized protein</fullName>
    </submittedName>
</protein>
<accession>A0A4Z2J1M1</accession>
<reference evidence="1 2" key="1">
    <citation type="submission" date="2019-03" db="EMBL/GenBank/DDBJ databases">
        <title>First draft genome of Liparis tanakae, snailfish: a comprehensive survey of snailfish specific genes.</title>
        <authorList>
            <person name="Kim W."/>
            <person name="Song I."/>
            <person name="Jeong J.-H."/>
            <person name="Kim D."/>
            <person name="Kim S."/>
            <person name="Ryu S."/>
            <person name="Song J.Y."/>
            <person name="Lee S.K."/>
        </authorList>
    </citation>
    <scope>NUCLEOTIDE SEQUENCE [LARGE SCALE GENOMIC DNA]</scope>
    <source>
        <tissue evidence="1">Muscle</tissue>
    </source>
</reference>
<dbReference type="AlphaFoldDB" id="A0A4Z2J1M1"/>
<proteinExistence type="predicted"/>
<dbReference type="Proteomes" id="UP000314294">
    <property type="component" value="Unassembled WGS sequence"/>
</dbReference>
<evidence type="ECO:0000313" key="2">
    <source>
        <dbReference type="Proteomes" id="UP000314294"/>
    </source>
</evidence>
<keyword evidence="2" id="KW-1185">Reference proteome</keyword>
<organism evidence="1 2">
    <name type="scientific">Liparis tanakae</name>
    <name type="common">Tanaka's snailfish</name>
    <dbReference type="NCBI Taxonomy" id="230148"/>
    <lineage>
        <taxon>Eukaryota</taxon>
        <taxon>Metazoa</taxon>
        <taxon>Chordata</taxon>
        <taxon>Craniata</taxon>
        <taxon>Vertebrata</taxon>
        <taxon>Euteleostomi</taxon>
        <taxon>Actinopterygii</taxon>
        <taxon>Neopterygii</taxon>
        <taxon>Teleostei</taxon>
        <taxon>Neoteleostei</taxon>
        <taxon>Acanthomorphata</taxon>
        <taxon>Eupercaria</taxon>
        <taxon>Perciformes</taxon>
        <taxon>Cottioidei</taxon>
        <taxon>Cottales</taxon>
        <taxon>Liparidae</taxon>
        <taxon>Liparis</taxon>
    </lineage>
</organism>
<dbReference type="EMBL" id="SRLO01000028">
    <property type="protein sequence ID" value="TNN84119.1"/>
    <property type="molecule type" value="Genomic_DNA"/>
</dbReference>
<name>A0A4Z2J1M1_9TELE</name>
<gene>
    <name evidence="1" type="ORF">EYF80_005446</name>
</gene>
<sequence length="152" mass="16527">MHHECCADTEEHESEYQFAIARKNHGSPLAVLGPRGRASLCRPPSEKCCPGPMQGRRKLSGSTPVSLASWIPAQLQCPEVAWREATVVSSVLTRCCVQSRHVHQQGSPLRSRQQAGRDSVTAHAGHFCLHLFVSGRLFLAAAASGGVRPRHT</sequence>